<gene>
    <name evidence="1" type="ORF">EZS28_048205</name>
</gene>
<organism evidence="1 2">
    <name type="scientific">Streblomastix strix</name>
    <dbReference type="NCBI Taxonomy" id="222440"/>
    <lineage>
        <taxon>Eukaryota</taxon>
        <taxon>Metamonada</taxon>
        <taxon>Preaxostyla</taxon>
        <taxon>Oxymonadida</taxon>
        <taxon>Streblomastigidae</taxon>
        <taxon>Streblomastix</taxon>
    </lineage>
</organism>
<evidence type="ECO:0000313" key="1">
    <source>
        <dbReference type="EMBL" id="KAA6356268.1"/>
    </source>
</evidence>
<accession>A0A5J4TDF8</accession>
<feature type="non-terminal residue" evidence="1">
    <location>
        <position position="45"/>
    </location>
</feature>
<dbReference type="EMBL" id="SNRW01033265">
    <property type="protein sequence ID" value="KAA6356268.1"/>
    <property type="molecule type" value="Genomic_DNA"/>
</dbReference>
<evidence type="ECO:0000313" key="2">
    <source>
        <dbReference type="Proteomes" id="UP000324800"/>
    </source>
</evidence>
<dbReference type="Proteomes" id="UP000324800">
    <property type="component" value="Unassembled WGS sequence"/>
</dbReference>
<comment type="caution">
    <text evidence="1">The sequence shown here is derived from an EMBL/GenBank/DDBJ whole genome shotgun (WGS) entry which is preliminary data.</text>
</comment>
<dbReference type="AlphaFoldDB" id="A0A5J4TDF8"/>
<name>A0A5J4TDF8_9EUKA</name>
<protein>
    <submittedName>
        <fullName evidence="1">Uncharacterized protein</fullName>
    </submittedName>
</protein>
<sequence>MNRIAMYHLQLSPKETLASPLYFEIAKWAAGTGCSVELPIPMGRP</sequence>
<proteinExistence type="predicted"/>
<reference evidence="1 2" key="1">
    <citation type="submission" date="2019-03" db="EMBL/GenBank/DDBJ databases">
        <title>Single cell metagenomics reveals metabolic interactions within the superorganism composed of flagellate Streblomastix strix and complex community of Bacteroidetes bacteria on its surface.</title>
        <authorList>
            <person name="Treitli S.C."/>
            <person name="Kolisko M."/>
            <person name="Husnik F."/>
            <person name="Keeling P."/>
            <person name="Hampl V."/>
        </authorList>
    </citation>
    <scope>NUCLEOTIDE SEQUENCE [LARGE SCALE GENOMIC DNA]</scope>
    <source>
        <strain evidence="1">ST1C</strain>
    </source>
</reference>